<keyword evidence="5" id="KW-0998">Cell outer membrane</keyword>
<dbReference type="InterPro" id="IPR033985">
    <property type="entry name" value="SusD-like_N"/>
</dbReference>
<keyword evidence="3 6" id="KW-0732">Signal</keyword>
<gene>
    <name evidence="9" type="ORF">FUAX_28720</name>
</gene>
<dbReference type="AlphaFoldDB" id="A0AAU9DDB9"/>
<sequence length="515" mass="58588">MAKRRQRRTNMKKYTKLWICLLAFGMLSLGSCSDFFEPDQDMVLEKKDHWDTHEKVRRGLIGAYSELQDVVEEMIVLGGVRADLLTVTENFDADLKELNEHNIGRNNSYVDPRPFYDVITNCNELIANVDKALVDPKFSEELRDAYKAEAIVLRAWTYFQLAQTFKTVPVITDPLGGIDGEYEPDMLNLKQMVNWLTEEVIKVADAPKLVWGEDISDQVWDRVFVNRNALLGELHLVAGNYQNAADHFYSAIITDGGGKDDSSFKCNKDETGGSWSSFWFVAGSGSAYLEQVTVIPFSAFRRQTNEIATLFSSVRSGKYLLKPSENAIENWTTEVDTPRDPRGLFGSYGVIDKRKQVTKYSSSTDDVFSIYRAADLHLLYAEAINRAGNPDEALDVINDKLRDSPKSNGIRGRVGLPKIDLLQYAGMEDTPQNLDKLEEVERLLLEERARELAFEGRRWNTLVRFATRSTDPSILADRIAIKFEKADLPAEGIRTKLSDPENWRIEFNMNFLKNN</sequence>
<proteinExistence type="inferred from homology"/>
<feature type="chain" id="PRO_5043930649" description="RagB/SusD family nutrient uptake outer membrane protein" evidence="6">
    <location>
        <begin position="37"/>
        <end position="515"/>
    </location>
</feature>
<dbReference type="GO" id="GO:0009279">
    <property type="term" value="C:cell outer membrane"/>
    <property type="evidence" value="ECO:0007669"/>
    <property type="project" value="UniProtKB-SubCell"/>
</dbReference>
<reference evidence="9 10" key="1">
    <citation type="submission" date="2021-12" db="EMBL/GenBank/DDBJ databases">
        <title>Genome sequencing of bacteria with rrn-lacking chromosome and rrn-plasmid.</title>
        <authorList>
            <person name="Anda M."/>
            <person name="Iwasaki W."/>
        </authorList>
    </citation>
    <scope>NUCLEOTIDE SEQUENCE [LARGE SCALE GENOMIC DNA]</scope>
    <source>
        <strain evidence="9 10">DSM 100852</strain>
    </source>
</reference>
<dbReference type="PROSITE" id="PS51257">
    <property type="entry name" value="PROKAR_LIPOPROTEIN"/>
    <property type="match status" value="1"/>
</dbReference>
<evidence type="ECO:0000313" key="10">
    <source>
        <dbReference type="Proteomes" id="UP001348817"/>
    </source>
</evidence>
<comment type="similarity">
    <text evidence="2">Belongs to the SusD family.</text>
</comment>
<evidence type="ECO:0000256" key="6">
    <source>
        <dbReference type="SAM" id="SignalP"/>
    </source>
</evidence>
<dbReference type="Gene3D" id="1.25.40.390">
    <property type="match status" value="1"/>
</dbReference>
<evidence type="ECO:0000256" key="5">
    <source>
        <dbReference type="ARBA" id="ARBA00023237"/>
    </source>
</evidence>
<keyword evidence="10" id="KW-1185">Reference proteome</keyword>
<dbReference type="Proteomes" id="UP001348817">
    <property type="component" value="Chromosome"/>
</dbReference>
<dbReference type="EMBL" id="AP025314">
    <property type="protein sequence ID" value="BDD10440.1"/>
    <property type="molecule type" value="Genomic_DNA"/>
</dbReference>
<comment type="subcellular location">
    <subcellularLocation>
        <location evidence="1">Cell outer membrane</location>
    </subcellularLocation>
</comment>
<feature type="domain" description="SusD-like N-terminal" evidence="8">
    <location>
        <begin position="39"/>
        <end position="174"/>
    </location>
</feature>
<dbReference type="Pfam" id="PF14322">
    <property type="entry name" value="SusD-like_3"/>
    <property type="match status" value="1"/>
</dbReference>
<evidence type="ECO:0000256" key="4">
    <source>
        <dbReference type="ARBA" id="ARBA00023136"/>
    </source>
</evidence>
<dbReference type="SUPFAM" id="SSF48452">
    <property type="entry name" value="TPR-like"/>
    <property type="match status" value="1"/>
</dbReference>
<dbReference type="InterPro" id="IPR011990">
    <property type="entry name" value="TPR-like_helical_dom_sf"/>
</dbReference>
<evidence type="ECO:0000313" key="9">
    <source>
        <dbReference type="EMBL" id="BDD10440.1"/>
    </source>
</evidence>
<evidence type="ECO:0000256" key="1">
    <source>
        <dbReference type="ARBA" id="ARBA00004442"/>
    </source>
</evidence>
<evidence type="ECO:0000256" key="3">
    <source>
        <dbReference type="ARBA" id="ARBA00022729"/>
    </source>
</evidence>
<evidence type="ECO:0000259" key="8">
    <source>
        <dbReference type="Pfam" id="PF14322"/>
    </source>
</evidence>
<evidence type="ECO:0008006" key="11">
    <source>
        <dbReference type="Google" id="ProtNLM"/>
    </source>
</evidence>
<evidence type="ECO:0000256" key="2">
    <source>
        <dbReference type="ARBA" id="ARBA00006275"/>
    </source>
</evidence>
<protein>
    <recommendedName>
        <fullName evidence="11">RagB/SusD family nutrient uptake outer membrane protein</fullName>
    </recommendedName>
</protein>
<evidence type="ECO:0000259" key="7">
    <source>
        <dbReference type="Pfam" id="PF07980"/>
    </source>
</evidence>
<feature type="signal peptide" evidence="6">
    <location>
        <begin position="1"/>
        <end position="36"/>
    </location>
</feature>
<feature type="domain" description="RagB/SusD" evidence="7">
    <location>
        <begin position="348"/>
        <end position="477"/>
    </location>
</feature>
<name>A0AAU9DDB9_9BACT</name>
<dbReference type="InterPro" id="IPR012944">
    <property type="entry name" value="SusD_RagB_dom"/>
</dbReference>
<dbReference type="KEGG" id="fax:FUAX_28720"/>
<dbReference type="Pfam" id="PF07980">
    <property type="entry name" value="SusD_RagB"/>
    <property type="match status" value="1"/>
</dbReference>
<keyword evidence="4" id="KW-0472">Membrane</keyword>
<organism evidence="9 10">
    <name type="scientific">Fulvitalea axinellae</name>
    <dbReference type="NCBI Taxonomy" id="1182444"/>
    <lineage>
        <taxon>Bacteria</taxon>
        <taxon>Pseudomonadati</taxon>
        <taxon>Bacteroidota</taxon>
        <taxon>Cytophagia</taxon>
        <taxon>Cytophagales</taxon>
        <taxon>Persicobacteraceae</taxon>
        <taxon>Fulvitalea</taxon>
    </lineage>
</organism>
<accession>A0AAU9DDB9</accession>